<protein>
    <submittedName>
        <fullName evidence="1">Uncharacterized protein</fullName>
    </submittedName>
</protein>
<name>A0ACB9EB02_9ASTR</name>
<sequence>MLSGKAFYLPGSMDVKNQPLDQWNIKPPQLSLWSRSDWTAKHVEVAEKHGHIEKKQTTPHQEALRAVSDYLMEENHDCFGDFSNIMTDYPDITTLLDDVPEEETDATQLNCETINMTSDTLDPIRLSPPCIQPGPHPGFSPPHYANTNDPYGPGAQFVYPQPGHYATNYDYPNYSYPGSSSNYGQPDFTSEECIPPPGTAAREKKKSKMDGEEHIVLISSSDNKTRKALEAERSKDDVDYLLVCERLVHLFGLCVLVFLLYALFTFDLVNKPSAAQDHPLKLELEEGDYKMMADDQVDGIKKKIIVQRLQEVIILIVRDN</sequence>
<keyword evidence="2" id="KW-1185">Reference proteome</keyword>
<accession>A0ACB9EB02</accession>
<proteinExistence type="predicted"/>
<evidence type="ECO:0000313" key="2">
    <source>
        <dbReference type="Proteomes" id="UP001056120"/>
    </source>
</evidence>
<organism evidence="1 2">
    <name type="scientific">Smallanthus sonchifolius</name>
    <dbReference type="NCBI Taxonomy" id="185202"/>
    <lineage>
        <taxon>Eukaryota</taxon>
        <taxon>Viridiplantae</taxon>
        <taxon>Streptophyta</taxon>
        <taxon>Embryophyta</taxon>
        <taxon>Tracheophyta</taxon>
        <taxon>Spermatophyta</taxon>
        <taxon>Magnoliopsida</taxon>
        <taxon>eudicotyledons</taxon>
        <taxon>Gunneridae</taxon>
        <taxon>Pentapetalae</taxon>
        <taxon>asterids</taxon>
        <taxon>campanulids</taxon>
        <taxon>Asterales</taxon>
        <taxon>Asteraceae</taxon>
        <taxon>Asteroideae</taxon>
        <taxon>Heliantheae alliance</taxon>
        <taxon>Millerieae</taxon>
        <taxon>Smallanthus</taxon>
    </lineage>
</organism>
<evidence type="ECO:0000313" key="1">
    <source>
        <dbReference type="EMBL" id="KAI3755637.1"/>
    </source>
</evidence>
<comment type="caution">
    <text evidence="1">The sequence shown here is derived from an EMBL/GenBank/DDBJ whole genome shotgun (WGS) entry which is preliminary data.</text>
</comment>
<gene>
    <name evidence="1" type="ORF">L1987_55442</name>
</gene>
<dbReference type="Proteomes" id="UP001056120">
    <property type="component" value="Linkage Group LG18"/>
</dbReference>
<dbReference type="EMBL" id="CM042035">
    <property type="protein sequence ID" value="KAI3755637.1"/>
    <property type="molecule type" value="Genomic_DNA"/>
</dbReference>
<reference evidence="1 2" key="2">
    <citation type="journal article" date="2022" name="Mol. Ecol. Resour.">
        <title>The genomes of chicory, endive, great burdock and yacon provide insights into Asteraceae paleo-polyploidization history and plant inulin production.</title>
        <authorList>
            <person name="Fan W."/>
            <person name="Wang S."/>
            <person name="Wang H."/>
            <person name="Wang A."/>
            <person name="Jiang F."/>
            <person name="Liu H."/>
            <person name="Zhao H."/>
            <person name="Xu D."/>
            <person name="Zhang Y."/>
        </authorList>
    </citation>
    <scope>NUCLEOTIDE SEQUENCE [LARGE SCALE GENOMIC DNA]</scope>
    <source>
        <strain evidence="2">cv. Yunnan</strain>
        <tissue evidence="1">Leaves</tissue>
    </source>
</reference>
<reference evidence="2" key="1">
    <citation type="journal article" date="2022" name="Mol. Ecol. Resour.">
        <title>The genomes of chicory, endive, great burdock and yacon provide insights into Asteraceae palaeo-polyploidization history and plant inulin production.</title>
        <authorList>
            <person name="Fan W."/>
            <person name="Wang S."/>
            <person name="Wang H."/>
            <person name="Wang A."/>
            <person name="Jiang F."/>
            <person name="Liu H."/>
            <person name="Zhao H."/>
            <person name="Xu D."/>
            <person name="Zhang Y."/>
        </authorList>
    </citation>
    <scope>NUCLEOTIDE SEQUENCE [LARGE SCALE GENOMIC DNA]</scope>
    <source>
        <strain evidence="2">cv. Yunnan</strain>
    </source>
</reference>